<evidence type="ECO:0000313" key="3">
    <source>
        <dbReference type="Proteomes" id="UP000054248"/>
    </source>
</evidence>
<evidence type="ECO:0000256" key="1">
    <source>
        <dbReference type="SAM" id="MobiDB-lite"/>
    </source>
</evidence>
<protein>
    <submittedName>
        <fullName evidence="2">Uncharacterized protein</fullName>
    </submittedName>
</protein>
<feature type="region of interest" description="Disordered" evidence="1">
    <location>
        <begin position="154"/>
        <end position="306"/>
    </location>
</feature>
<feature type="compositionally biased region" description="Polar residues" evidence="1">
    <location>
        <begin position="485"/>
        <end position="494"/>
    </location>
</feature>
<feature type="compositionally biased region" description="Low complexity" evidence="1">
    <location>
        <begin position="412"/>
        <end position="422"/>
    </location>
</feature>
<reference evidence="3" key="2">
    <citation type="submission" date="2015-01" db="EMBL/GenBank/DDBJ databases">
        <title>Evolutionary Origins and Diversification of the Mycorrhizal Mutualists.</title>
        <authorList>
            <consortium name="DOE Joint Genome Institute"/>
            <consortium name="Mycorrhizal Genomics Consortium"/>
            <person name="Kohler A."/>
            <person name="Kuo A."/>
            <person name="Nagy L.G."/>
            <person name="Floudas D."/>
            <person name="Copeland A."/>
            <person name="Barry K.W."/>
            <person name="Cichocki N."/>
            <person name="Veneault-Fourrey C."/>
            <person name="LaButti K."/>
            <person name="Lindquist E.A."/>
            <person name="Lipzen A."/>
            <person name="Lundell T."/>
            <person name="Morin E."/>
            <person name="Murat C."/>
            <person name="Riley R."/>
            <person name="Ohm R."/>
            <person name="Sun H."/>
            <person name="Tunlid A."/>
            <person name="Henrissat B."/>
            <person name="Grigoriev I.V."/>
            <person name="Hibbett D.S."/>
            <person name="Martin F."/>
        </authorList>
    </citation>
    <scope>NUCLEOTIDE SEQUENCE [LARGE SCALE GENOMIC DNA]</scope>
    <source>
        <strain evidence="3">MUT 4182</strain>
    </source>
</reference>
<dbReference type="EMBL" id="KN822983">
    <property type="protein sequence ID" value="KIO29362.1"/>
    <property type="molecule type" value="Genomic_DNA"/>
</dbReference>
<dbReference type="STRING" id="1051891.A0A0C3M6V8"/>
<feature type="non-terminal residue" evidence="2">
    <location>
        <position position="505"/>
    </location>
</feature>
<dbReference type="AlphaFoldDB" id="A0A0C3M6V8"/>
<feature type="region of interest" description="Disordered" evidence="1">
    <location>
        <begin position="393"/>
        <end position="505"/>
    </location>
</feature>
<gene>
    <name evidence="2" type="ORF">M407DRAFT_21434</name>
</gene>
<accession>A0A0C3M6V8</accession>
<dbReference type="OrthoDB" id="3367070at2759"/>
<evidence type="ECO:0000313" key="2">
    <source>
        <dbReference type="EMBL" id="KIO29362.1"/>
    </source>
</evidence>
<sequence length="505" mass="53717">MSFFFSSRSGAEQSRGESSGSMTAVLKSKWYSKTRNVPTPIKTSTPQSTNNPLPMGPASTSAFAPDLHRSALLSPTFPNGRDTIASPAPSTSSKRLQKSTPSTAPPRPSSSKGDTMTATLAARLDELELSNSEGLLDDEGYRILRQNLLASFTAPGSAPLPTEQPSVRISTHGLPISRGSQTISPRPLQNSNFHVSSAKAESIRSSGSRSTVSAMKNALWRKPSRRRPSTSHETDSPVMDNASVFSGMSRGSSLQRVMASSKSSGSLGSEYSQSQQDLHSLSSKRTGLTGGSRATGRSTRGPPSSYNLRRAVAEGMDDDDDDPHRQSSAELRTEIAQVEAEYKRIMDNYHGVEMANLAKLPSRARPSPSARPLSAVSQTTVKELSFAAVSSIGDSSHPINQEKTIPNHVKSRSSQSKLSVSLGRFGSLRRKGSVSGSQTTPSSPALQPALSLSHKSSLMSLPTPNGRPSFNKSSSNLMLPPGNLSIRSRPSNVSAMDRPPSALGL</sequence>
<feature type="compositionally biased region" description="Polar residues" evidence="1">
    <location>
        <begin position="1"/>
        <end position="22"/>
    </location>
</feature>
<reference evidence="2 3" key="1">
    <citation type="submission" date="2014-04" db="EMBL/GenBank/DDBJ databases">
        <authorList>
            <consortium name="DOE Joint Genome Institute"/>
            <person name="Kuo A."/>
            <person name="Girlanda M."/>
            <person name="Perotto S."/>
            <person name="Kohler A."/>
            <person name="Nagy L.G."/>
            <person name="Floudas D."/>
            <person name="Copeland A."/>
            <person name="Barry K.W."/>
            <person name="Cichocki N."/>
            <person name="Veneault-Fourrey C."/>
            <person name="LaButti K."/>
            <person name="Lindquist E.A."/>
            <person name="Lipzen A."/>
            <person name="Lundell T."/>
            <person name="Morin E."/>
            <person name="Murat C."/>
            <person name="Sun H."/>
            <person name="Tunlid A."/>
            <person name="Henrissat B."/>
            <person name="Grigoriev I.V."/>
            <person name="Hibbett D.S."/>
            <person name="Martin F."/>
            <person name="Nordberg H.P."/>
            <person name="Cantor M.N."/>
            <person name="Hua S.X."/>
        </authorList>
    </citation>
    <scope>NUCLEOTIDE SEQUENCE [LARGE SCALE GENOMIC DNA]</scope>
    <source>
        <strain evidence="2 3">MUT 4182</strain>
    </source>
</reference>
<dbReference type="HOGENOM" id="CLU_540345_0_0_1"/>
<feature type="compositionally biased region" description="Low complexity" evidence="1">
    <location>
        <begin position="260"/>
        <end position="301"/>
    </location>
</feature>
<organism evidence="2 3">
    <name type="scientific">Tulasnella calospora MUT 4182</name>
    <dbReference type="NCBI Taxonomy" id="1051891"/>
    <lineage>
        <taxon>Eukaryota</taxon>
        <taxon>Fungi</taxon>
        <taxon>Dikarya</taxon>
        <taxon>Basidiomycota</taxon>
        <taxon>Agaricomycotina</taxon>
        <taxon>Agaricomycetes</taxon>
        <taxon>Cantharellales</taxon>
        <taxon>Tulasnellaceae</taxon>
        <taxon>Tulasnella</taxon>
    </lineage>
</organism>
<dbReference type="Proteomes" id="UP000054248">
    <property type="component" value="Unassembled WGS sequence"/>
</dbReference>
<proteinExistence type="predicted"/>
<feature type="compositionally biased region" description="Polar residues" evidence="1">
    <location>
        <begin position="178"/>
        <end position="195"/>
    </location>
</feature>
<feature type="compositionally biased region" description="Polar residues" evidence="1">
    <location>
        <begin position="462"/>
        <end position="477"/>
    </location>
</feature>
<feature type="compositionally biased region" description="Polar residues" evidence="1">
    <location>
        <begin position="393"/>
        <end position="404"/>
    </location>
</feature>
<feature type="compositionally biased region" description="Low complexity" evidence="1">
    <location>
        <begin position="203"/>
        <end position="213"/>
    </location>
</feature>
<name>A0A0C3M6V8_9AGAM</name>
<feature type="compositionally biased region" description="Polar residues" evidence="1">
    <location>
        <begin position="31"/>
        <end position="62"/>
    </location>
</feature>
<feature type="region of interest" description="Disordered" evidence="1">
    <location>
        <begin position="1"/>
        <end position="115"/>
    </location>
</feature>
<feature type="compositionally biased region" description="Low complexity" evidence="1">
    <location>
        <begin position="441"/>
        <end position="461"/>
    </location>
</feature>
<feature type="compositionally biased region" description="Polar residues" evidence="1">
    <location>
        <begin position="243"/>
        <end position="255"/>
    </location>
</feature>
<keyword evidence="3" id="KW-1185">Reference proteome</keyword>